<accession>W2CTY0</accession>
<gene>
    <name evidence="3" type="ORF">T231_04390</name>
</gene>
<name>W2CTY0_9BACT</name>
<evidence type="ECO:0000313" key="4">
    <source>
        <dbReference type="Proteomes" id="UP000018874"/>
    </source>
</evidence>
<dbReference type="EMBL" id="AYYD01000694">
    <property type="protein sequence ID" value="ETK10518.1"/>
    <property type="molecule type" value="Genomic_DNA"/>
</dbReference>
<dbReference type="Proteomes" id="UP000018874">
    <property type="component" value="Unassembled WGS sequence"/>
</dbReference>
<sequence length="79" mass="9262">MKRLQAVINQLENSHVKYTADDVNSTFHKSTDEQSLFNFMQTTIARFKQMGKIRTAENYSYALKSFAQFRQDKDIPLPE</sequence>
<feature type="domain" description="Phage integrase SAM-like" evidence="2">
    <location>
        <begin position="35"/>
        <end position="78"/>
    </location>
</feature>
<dbReference type="Gene3D" id="1.10.150.130">
    <property type="match status" value="1"/>
</dbReference>
<dbReference type="InterPro" id="IPR025269">
    <property type="entry name" value="SAM-like_dom"/>
</dbReference>
<evidence type="ECO:0000313" key="3">
    <source>
        <dbReference type="EMBL" id="ETK10518.1"/>
    </source>
</evidence>
<proteinExistence type="predicted"/>
<evidence type="ECO:0000256" key="1">
    <source>
        <dbReference type="ARBA" id="ARBA00023125"/>
    </source>
</evidence>
<dbReference type="InterPro" id="IPR010998">
    <property type="entry name" value="Integrase_recombinase_N"/>
</dbReference>
<dbReference type="GO" id="GO:0003677">
    <property type="term" value="F:DNA binding"/>
    <property type="evidence" value="ECO:0007669"/>
    <property type="project" value="UniProtKB-KW"/>
</dbReference>
<protein>
    <recommendedName>
        <fullName evidence="2">Phage integrase SAM-like domain-containing protein</fullName>
    </recommendedName>
</protein>
<dbReference type="Pfam" id="PF13102">
    <property type="entry name" value="Phage_int_SAM_5"/>
    <property type="match status" value="1"/>
</dbReference>
<organism evidence="3 4">
    <name type="scientific">Tannerella sp. oral taxon BU063 isolate Cell 6/7/9</name>
    <dbReference type="NCBI Taxonomy" id="1411021"/>
    <lineage>
        <taxon>Bacteria</taxon>
        <taxon>Pseudomonadati</taxon>
        <taxon>Bacteroidota</taxon>
        <taxon>Bacteroidia</taxon>
        <taxon>Bacteroidales</taxon>
        <taxon>Tannerellaceae</taxon>
        <taxon>Tannerella</taxon>
    </lineage>
</organism>
<dbReference type="PATRIC" id="fig|1411021.3.peg.385"/>
<keyword evidence="1" id="KW-0238">DNA-binding</keyword>
<keyword evidence="4" id="KW-1185">Reference proteome</keyword>
<reference evidence="3 4" key="1">
    <citation type="submission" date="2013-11" db="EMBL/GenBank/DDBJ databases">
        <title>Single cell genomics of uncultured Tannerella BU063 (oral taxon 286).</title>
        <authorList>
            <person name="Beall C.J."/>
            <person name="Campbell A.G."/>
            <person name="Griffen A.L."/>
            <person name="Podar M."/>
            <person name="Leys E.J."/>
        </authorList>
    </citation>
    <scope>NUCLEOTIDE SEQUENCE [LARGE SCALE GENOMIC DNA]</scope>
    <source>
        <strain evidence="3">Cell 6/7/9</strain>
    </source>
</reference>
<comment type="caution">
    <text evidence="3">The sequence shown here is derived from an EMBL/GenBank/DDBJ whole genome shotgun (WGS) entry which is preliminary data.</text>
</comment>
<evidence type="ECO:0000259" key="2">
    <source>
        <dbReference type="Pfam" id="PF13102"/>
    </source>
</evidence>
<dbReference type="AlphaFoldDB" id="W2CTY0"/>